<dbReference type="Gene3D" id="1.10.260.40">
    <property type="entry name" value="lambda repressor-like DNA-binding domains"/>
    <property type="match status" value="1"/>
</dbReference>
<dbReference type="CDD" id="cd00093">
    <property type="entry name" value="HTH_XRE"/>
    <property type="match status" value="1"/>
</dbReference>
<proteinExistence type="predicted"/>
<accession>A0A1N6MS15</accession>
<evidence type="ECO:0000313" key="2">
    <source>
        <dbReference type="EMBL" id="PHM38600.1"/>
    </source>
</evidence>
<dbReference type="Proteomes" id="UP000196435">
    <property type="component" value="Unassembled WGS sequence"/>
</dbReference>
<dbReference type="SUPFAM" id="SSF47413">
    <property type="entry name" value="lambda repressor-like DNA-binding domains"/>
    <property type="match status" value="1"/>
</dbReference>
<dbReference type="EMBL" id="FTLG01000026">
    <property type="protein sequence ID" value="SIP71610.1"/>
    <property type="molecule type" value="Genomic_DNA"/>
</dbReference>
<dbReference type="OrthoDB" id="7065101at2"/>
<sequence length="92" mass="10770">MKLKTHRELHEEWMKDPEYRAAYEEETRKERLQEMLQKWREHAGLTRQEIAKIMGVNPSTVSRMESNVDKASINTLARYAKACGVKNPVIAL</sequence>
<keyword evidence="5" id="KW-1185">Reference proteome</keyword>
<reference evidence="4" key="2">
    <citation type="submission" date="2016-12" db="EMBL/GenBank/DDBJ databases">
        <authorList>
            <person name="Gaudriault S."/>
        </authorList>
    </citation>
    <scope>NUCLEOTIDE SEQUENCE [LARGE SCALE GENOMIC DNA]</scope>
    <source>
        <strain evidence="4">HGB1681 (deposited as PTA-6826 in the American Type Culture Collection)</strain>
    </source>
</reference>
<dbReference type="AlphaFoldDB" id="A0A1N6MS15"/>
<protein>
    <submittedName>
        <fullName evidence="2 3">Transcriptional regulator</fullName>
    </submittedName>
</protein>
<gene>
    <name evidence="2" type="ORF">Xinn_00298</name>
    <name evidence="3" type="ORF">XIS1_1210020</name>
</gene>
<evidence type="ECO:0000313" key="3">
    <source>
        <dbReference type="EMBL" id="SIP71610.1"/>
    </source>
</evidence>
<dbReference type="Proteomes" id="UP000224871">
    <property type="component" value="Unassembled WGS sequence"/>
</dbReference>
<dbReference type="SMART" id="SM00530">
    <property type="entry name" value="HTH_XRE"/>
    <property type="match status" value="1"/>
</dbReference>
<dbReference type="InterPro" id="IPR010982">
    <property type="entry name" value="Lambda_DNA-bd_dom_sf"/>
</dbReference>
<organism evidence="3 4">
    <name type="scientific">Xenorhabdus innexi</name>
    <dbReference type="NCBI Taxonomy" id="290109"/>
    <lineage>
        <taxon>Bacteria</taxon>
        <taxon>Pseudomonadati</taxon>
        <taxon>Pseudomonadota</taxon>
        <taxon>Gammaproteobacteria</taxon>
        <taxon>Enterobacterales</taxon>
        <taxon>Morganellaceae</taxon>
        <taxon>Xenorhabdus</taxon>
    </lineage>
</organism>
<dbReference type="PROSITE" id="PS50943">
    <property type="entry name" value="HTH_CROC1"/>
    <property type="match status" value="1"/>
</dbReference>
<evidence type="ECO:0000313" key="4">
    <source>
        <dbReference type="Proteomes" id="UP000196435"/>
    </source>
</evidence>
<dbReference type="EMBL" id="NIBU01000002">
    <property type="protein sequence ID" value="PHM38600.1"/>
    <property type="molecule type" value="Genomic_DNA"/>
</dbReference>
<dbReference type="Pfam" id="PF01381">
    <property type="entry name" value="HTH_3"/>
    <property type="match status" value="1"/>
</dbReference>
<feature type="domain" description="HTH cro/C1-type" evidence="1">
    <location>
        <begin position="36"/>
        <end position="92"/>
    </location>
</feature>
<reference evidence="2 5" key="3">
    <citation type="journal article" date="2017" name="Nat. Microbiol.">
        <title>Natural product diversity associated with the nematode symbionts Photorhabdus and Xenorhabdus.</title>
        <authorList>
            <person name="Tobias N.J."/>
            <person name="Wolff H."/>
            <person name="Djahanschiri B."/>
            <person name="Grundmann F."/>
            <person name="Kronenwerth M."/>
            <person name="Shi Y.M."/>
            <person name="Simonyi S."/>
            <person name="Grun P."/>
            <person name="Shapiro-Ilan D."/>
            <person name="Pidot S.J."/>
            <person name="Stinear T.P."/>
            <person name="Ebersberger I."/>
            <person name="Bode H.B."/>
        </authorList>
    </citation>
    <scope>NUCLEOTIDE SEQUENCE [LARGE SCALE GENOMIC DNA]</scope>
    <source>
        <strain evidence="2 5">DSM 16336</strain>
    </source>
</reference>
<reference evidence="3" key="1">
    <citation type="submission" date="2016-12" db="EMBL/GenBank/DDBJ databases">
        <authorList>
            <person name="Song W.-J."/>
            <person name="Kurnit D.M."/>
        </authorList>
    </citation>
    <scope>NUCLEOTIDE SEQUENCE [LARGE SCALE GENOMIC DNA]</scope>
    <source>
        <strain evidence="3">HGB1681</strain>
    </source>
</reference>
<dbReference type="InterPro" id="IPR001387">
    <property type="entry name" value="Cro/C1-type_HTH"/>
</dbReference>
<dbReference type="RefSeq" id="WP_086954958.1">
    <property type="nucleotide sequence ID" value="NZ_CAWNQC010000112.1"/>
</dbReference>
<name>A0A1N6MS15_9GAMM</name>
<evidence type="ECO:0000313" key="5">
    <source>
        <dbReference type="Proteomes" id="UP000224871"/>
    </source>
</evidence>
<dbReference type="GO" id="GO:0003677">
    <property type="term" value="F:DNA binding"/>
    <property type="evidence" value="ECO:0007669"/>
    <property type="project" value="InterPro"/>
</dbReference>
<evidence type="ECO:0000259" key="1">
    <source>
        <dbReference type="PROSITE" id="PS50943"/>
    </source>
</evidence>